<keyword evidence="2 3" id="KW-0057">Aromatic amino acid biosynthesis</keyword>
<dbReference type="AlphaFoldDB" id="A0A3M8B5C9"/>
<keyword evidence="3 4" id="KW-0413">Isomerase</keyword>
<dbReference type="InterPro" id="IPR008243">
    <property type="entry name" value="Chorismate_mutase_AroH"/>
</dbReference>
<dbReference type="SUPFAM" id="SSF55298">
    <property type="entry name" value="YjgF-like"/>
    <property type="match status" value="1"/>
</dbReference>
<dbReference type="Proteomes" id="UP000268829">
    <property type="component" value="Unassembled WGS sequence"/>
</dbReference>
<dbReference type="UniPathway" id="UPA00120">
    <property type="reaction ID" value="UER00203"/>
</dbReference>
<dbReference type="PANTHER" id="PTHR21164">
    <property type="entry name" value="CHORISMATE MUTASE"/>
    <property type="match status" value="1"/>
</dbReference>
<evidence type="ECO:0000313" key="4">
    <source>
        <dbReference type="EMBL" id="RNB58659.1"/>
    </source>
</evidence>
<gene>
    <name evidence="4" type="primary">aroH</name>
    <name evidence="4" type="ORF">EDM57_08035</name>
</gene>
<organism evidence="4 5">
    <name type="scientific">Brevibacillus gelatini</name>
    <dbReference type="NCBI Taxonomy" id="1655277"/>
    <lineage>
        <taxon>Bacteria</taxon>
        <taxon>Bacillati</taxon>
        <taxon>Bacillota</taxon>
        <taxon>Bacilli</taxon>
        <taxon>Bacillales</taxon>
        <taxon>Paenibacillaceae</taxon>
        <taxon>Brevibacillus</taxon>
    </lineage>
</organism>
<evidence type="ECO:0000256" key="1">
    <source>
        <dbReference type="NCBIfam" id="TIGR01796"/>
    </source>
</evidence>
<dbReference type="Gene3D" id="3.30.1330.40">
    <property type="entry name" value="RutC-like"/>
    <property type="match status" value="1"/>
</dbReference>
<evidence type="ECO:0000256" key="3">
    <source>
        <dbReference type="PROSITE-ProRule" id="PRU00514"/>
    </source>
</evidence>
<name>A0A3M8B5C9_9BACL</name>
<dbReference type="OrthoDB" id="9802232at2"/>
<accession>A0A3M8B5C9</accession>
<reference evidence="4 5" key="1">
    <citation type="submission" date="2018-10" db="EMBL/GenBank/DDBJ databases">
        <title>Phylogenomics of Brevibacillus.</title>
        <authorList>
            <person name="Dunlap C."/>
        </authorList>
    </citation>
    <scope>NUCLEOTIDE SEQUENCE [LARGE SCALE GENOMIC DNA]</scope>
    <source>
        <strain evidence="4 5">DSM 100115</strain>
    </source>
</reference>
<keyword evidence="5" id="KW-1185">Reference proteome</keyword>
<dbReference type="GO" id="GO:0004106">
    <property type="term" value="F:chorismate mutase activity"/>
    <property type="evidence" value="ECO:0007669"/>
    <property type="project" value="UniProtKB-UniRule"/>
</dbReference>
<dbReference type="Pfam" id="PF07736">
    <property type="entry name" value="CM_1"/>
    <property type="match status" value="1"/>
</dbReference>
<comment type="catalytic activity">
    <reaction evidence="3">
        <text>chorismate = prephenate</text>
        <dbReference type="Rhea" id="RHEA:13897"/>
        <dbReference type="ChEBI" id="CHEBI:29748"/>
        <dbReference type="ChEBI" id="CHEBI:29934"/>
        <dbReference type="EC" id="5.4.99.5"/>
    </reaction>
</comment>
<dbReference type="PANTHER" id="PTHR21164:SF0">
    <property type="entry name" value="CHORISMATE MUTASE AROH"/>
    <property type="match status" value="1"/>
</dbReference>
<feature type="binding site" evidence="2">
    <location>
        <position position="7"/>
    </location>
    <ligand>
        <name>prephenate</name>
        <dbReference type="ChEBI" id="CHEBI:29934"/>
    </ligand>
</feature>
<dbReference type="EC" id="5.4.99.5" evidence="1 3"/>
<proteinExistence type="predicted"/>
<comment type="caution">
    <text evidence="4">The sequence shown here is derived from an EMBL/GenBank/DDBJ whole genome shotgun (WGS) entry which is preliminary data.</text>
</comment>
<dbReference type="CDD" id="cd02185">
    <property type="entry name" value="AroH"/>
    <property type="match status" value="1"/>
</dbReference>
<dbReference type="NCBIfam" id="TIGR01796">
    <property type="entry name" value="CM_mono_aroH"/>
    <property type="match status" value="1"/>
</dbReference>
<protein>
    <recommendedName>
        <fullName evidence="1 3">chorismate mutase</fullName>
        <ecNumber evidence="1 3">5.4.99.5</ecNumber>
    </recommendedName>
</protein>
<keyword evidence="2 3" id="KW-0028">Amino-acid biosynthesis</keyword>
<dbReference type="GO" id="GO:0008652">
    <property type="term" value="P:amino acid biosynthetic process"/>
    <property type="evidence" value="ECO:0007669"/>
    <property type="project" value="UniProtKB-UniRule"/>
</dbReference>
<feature type="binding site" evidence="2">
    <location>
        <position position="92"/>
    </location>
    <ligand>
        <name>prephenate</name>
        <dbReference type="ChEBI" id="CHEBI:29934"/>
    </ligand>
</feature>
<dbReference type="RefSeq" id="WP_122904233.1">
    <property type="nucleotide sequence ID" value="NZ_RHHS01000017.1"/>
</dbReference>
<dbReference type="InterPro" id="IPR035959">
    <property type="entry name" value="RutC-like_sf"/>
</dbReference>
<sequence>MGMRGIRGAVTVEADTREEIVSSTKWLLEEMVTRNEVNPEDIGSIIITTTEDLSAAFPAQAARLLTGEAWQYVPLMCAREIPVPGSLPLCIRVMMHVNTEKSAKEIQHVFLREAVKLRPDLTNRS</sequence>
<dbReference type="GO" id="GO:0046417">
    <property type="term" value="P:chorismate metabolic process"/>
    <property type="evidence" value="ECO:0007669"/>
    <property type="project" value="TreeGrafter"/>
</dbReference>
<dbReference type="PROSITE" id="PS51167">
    <property type="entry name" value="CHORISMATE_MUT_1"/>
    <property type="match status" value="1"/>
</dbReference>
<dbReference type="EMBL" id="RHHS01000017">
    <property type="protein sequence ID" value="RNB58659.1"/>
    <property type="molecule type" value="Genomic_DNA"/>
</dbReference>
<dbReference type="PIRSF" id="PIRSF005965">
    <property type="entry name" value="Chor_mut_AroH"/>
    <property type="match status" value="1"/>
</dbReference>
<evidence type="ECO:0000256" key="2">
    <source>
        <dbReference type="PIRSR" id="PIRSR005965-1"/>
    </source>
</evidence>
<dbReference type="GO" id="GO:0009073">
    <property type="term" value="P:aromatic amino acid family biosynthetic process"/>
    <property type="evidence" value="ECO:0007669"/>
    <property type="project" value="UniProtKB-UniRule"/>
</dbReference>
<evidence type="ECO:0000313" key="5">
    <source>
        <dbReference type="Proteomes" id="UP000268829"/>
    </source>
</evidence>